<feature type="compositionally biased region" description="Basic and acidic residues" evidence="4">
    <location>
        <begin position="102"/>
        <end position="115"/>
    </location>
</feature>
<comment type="similarity">
    <text evidence="1">Belongs to the PPR family. P subfamily.</text>
</comment>
<comment type="caution">
    <text evidence="5">The sequence shown here is derived from an EMBL/GenBank/DDBJ whole genome shotgun (WGS) entry which is preliminary data.</text>
</comment>
<evidence type="ECO:0000256" key="1">
    <source>
        <dbReference type="ARBA" id="ARBA00007626"/>
    </source>
</evidence>
<dbReference type="Proteomes" id="UP001152561">
    <property type="component" value="Unassembled WGS sequence"/>
</dbReference>
<organism evidence="5 6">
    <name type="scientific">Anisodus acutangulus</name>
    <dbReference type="NCBI Taxonomy" id="402998"/>
    <lineage>
        <taxon>Eukaryota</taxon>
        <taxon>Viridiplantae</taxon>
        <taxon>Streptophyta</taxon>
        <taxon>Embryophyta</taxon>
        <taxon>Tracheophyta</taxon>
        <taxon>Spermatophyta</taxon>
        <taxon>Magnoliopsida</taxon>
        <taxon>eudicotyledons</taxon>
        <taxon>Gunneridae</taxon>
        <taxon>Pentapetalae</taxon>
        <taxon>asterids</taxon>
        <taxon>lamiids</taxon>
        <taxon>Solanales</taxon>
        <taxon>Solanaceae</taxon>
        <taxon>Solanoideae</taxon>
        <taxon>Hyoscyameae</taxon>
        <taxon>Anisodus</taxon>
    </lineage>
</organism>
<dbReference type="AlphaFoldDB" id="A0A9Q1MYX7"/>
<evidence type="ECO:0000256" key="3">
    <source>
        <dbReference type="PROSITE-ProRule" id="PRU00708"/>
    </source>
</evidence>
<reference evidence="6" key="1">
    <citation type="journal article" date="2023" name="Proc. Natl. Acad. Sci. U.S.A.">
        <title>Genomic and structural basis for evolution of tropane alkaloid biosynthesis.</title>
        <authorList>
            <person name="Wanga Y.-J."/>
            <person name="Taina T."/>
            <person name="Yua J.-Y."/>
            <person name="Lia J."/>
            <person name="Xua B."/>
            <person name="Chenc J."/>
            <person name="D'Auriad J.C."/>
            <person name="Huanga J.-P."/>
            <person name="Huanga S.-X."/>
        </authorList>
    </citation>
    <scope>NUCLEOTIDE SEQUENCE [LARGE SCALE GENOMIC DNA]</scope>
    <source>
        <strain evidence="6">cv. KIB-2019</strain>
    </source>
</reference>
<name>A0A9Q1MYX7_9SOLA</name>
<gene>
    <name evidence="5" type="ORF">K7X08_009238</name>
</gene>
<dbReference type="Pfam" id="PF01535">
    <property type="entry name" value="PPR"/>
    <property type="match status" value="1"/>
</dbReference>
<dbReference type="NCBIfam" id="TIGR00756">
    <property type="entry name" value="PPR"/>
    <property type="match status" value="1"/>
</dbReference>
<dbReference type="Gene3D" id="1.25.40.10">
    <property type="entry name" value="Tetratricopeptide repeat domain"/>
    <property type="match status" value="1"/>
</dbReference>
<dbReference type="InterPro" id="IPR011990">
    <property type="entry name" value="TPR-like_helical_dom_sf"/>
</dbReference>
<feature type="repeat" description="PPR" evidence="3">
    <location>
        <begin position="220"/>
        <end position="258"/>
    </location>
</feature>
<keyword evidence="2" id="KW-0677">Repeat</keyword>
<evidence type="ECO:0000313" key="6">
    <source>
        <dbReference type="Proteomes" id="UP001152561"/>
    </source>
</evidence>
<feature type="region of interest" description="Disordered" evidence="4">
    <location>
        <begin position="58"/>
        <end position="135"/>
    </location>
</feature>
<dbReference type="InterPro" id="IPR002885">
    <property type="entry name" value="PPR_rpt"/>
</dbReference>
<feature type="repeat" description="PPR" evidence="3">
    <location>
        <begin position="185"/>
        <end position="219"/>
    </location>
</feature>
<proteinExistence type="inferred from homology"/>
<accession>A0A9Q1MYX7</accession>
<feature type="compositionally biased region" description="Low complexity" evidence="4">
    <location>
        <begin position="58"/>
        <end position="77"/>
    </location>
</feature>
<evidence type="ECO:0000256" key="4">
    <source>
        <dbReference type="SAM" id="MobiDB-lite"/>
    </source>
</evidence>
<keyword evidence="6" id="KW-1185">Reference proteome</keyword>
<dbReference type="EMBL" id="JAJAGQ010000001">
    <property type="protein sequence ID" value="KAJ8572727.1"/>
    <property type="molecule type" value="Genomic_DNA"/>
</dbReference>
<evidence type="ECO:0000256" key="2">
    <source>
        <dbReference type="ARBA" id="ARBA00022737"/>
    </source>
</evidence>
<evidence type="ECO:0000313" key="5">
    <source>
        <dbReference type="EMBL" id="KAJ8572727.1"/>
    </source>
</evidence>
<dbReference type="PANTHER" id="PTHR47941">
    <property type="entry name" value="PENTATRICOPEPTIDE REPEAT-CONTAINING PROTEIN 3, MITOCHONDRIAL"/>
    <property type="match status" value="1"/>
</dbReference>
<sequence>MAGITIARWLTVSPAPSLSLLRQLLSPCALPFHHSFETQIPKPVSSFSASTISSFRSRPFSTTTTTTTPETPISSTPTPAPPKRNTLVNFSLSDSEDSDSESETKSSTKLVDKSKLPPPYDPFNKKPVIEEPEDPTNLQEVFQKIRSDGLINNAVKMFDGLSKDGLTHEALELFSQIKDKNQMPDVVAHTAVIEAYANAGQPKEAHKVYLRMLSSGVLPNAYTYSVLIKSLAESGEGKFVKEVKKYVLEMVEKRGMKPNAATCLGSFEGLVKAGMEEEGKELLEILKSKGAVPEESKMREVLKNKRGLVYRTIMQVFYGK</sequence>
<dbReference type="PROSITE" id="PS51375">
    <property type="entry name" value="PPR"/>
    <property type="match status" value="2"/>
</dbReference>
<dbReference type="Pfam" id="PF13041">
    <property type="entry name" value="PPR_2"/>
    <property type="match status" value="1"/>
</dbReference>
<protein>
    <recommendedName>
        <fullName evidence="7">Pentatricopeptide repeat-containing protein</fullName>
    </recommendedName>
</protein>
<dbReference type="OrthoDB" id="185373at2759"/>
<evidence type="ECO:0008006" key="7">
    <source>
        <dbReference type="Google" id="ProtNLM"/>
    </source>
</evidence>